<keyword evidence="9" id="KW-0460">Magnesium</keyword>
<dbReference type="InterPro" id="IPR027417">
    <property type="entry name" value="P-loop_NTPase"/>
</dbReference>
<dbReference type="InterPro" id="IPR003442">
    <property type="entry name" value="T6A_TsaE"/>
</dbReference>
<sequence length="154" mass="17342">MKIKLTDLDSTKKLGKLIAQSLHGGELIFLSGDLGAGKTTLTQQIALELGIKEIVNSPTFTLVKEYRSGRLPLMHLDLYRLKELSQEDAEMVEDYQDQHNVLIIEWGEALLNDYPAALRLSFSEISGYHRVVEIINAGSELKHKITEKFELTSD</sequence>
<evidence type="ECO:0000256" key="3">
    <source>
        <dbReference type="ARBA" id="ARBA00019010"/>
    </source>
</evidence>
<dbReference type="PANTHER" id="PTHR33540:SF2">
    <property type="entry name" value="TRNA THREONYLCARBAMOYLADENOSINE BIOSYNTHESIS PROTEIN TSAE"/>
    <property type="match status" value="1"/>
</dbReference>
<dbReference type="Proteomes" id="UP001321861">
    <property type="component" value="Chromosome"/>
</dbReference>
<evidence type="ECO:0000313" key="12">
    <source>
        <dbReference type="Proteomes" id="UP001321861"/>
    </source>
</evidence>
<dbReference type="GO" id="GO:0046872">
    <property type="term" value="F:metal ion binding"/>
    <property type="evidence" value="ECO:0007669"/>
    <property type="project" value="UniProtKB-KW"/>
</dbReference>
<comment type="similarity">
    <text evidence="2">Belongs to the TsaE family.</text>
</comment>
<evidence type="ECO:0000256" key="5">
    <source>
        <dbReference type="ARBA" id="ARBA00022694"/>
    </source>
</evidence>
<dbReference type="Pfam" id="PF02367">
    <property type="entry name" value="TsaE"/>
    <property type="match status" value="1"/>
</dbReference>
<accession>A0AAU9D9H7</accession>
<dbReference type="GO" id="GO:0005737">
    <property type="term" value="C:cytoplasm"/>
    <property type="evidence" value="ECO:0007669"/>
    <property type="project" value="UniProtKB-SubCell"/>
</dbReference>
<dbReference type="NCBIfam" id="TIGR00150">
    <property type="entry name" value="T6A_YjeE"/>
    <property type="match status" value="1"/>
</dbReference>
<evidence type="ECO:0000256" key="6">
    <source>
        <dbReference type="ARBA" id="ARBA00022723"/>
    </source>
</evidence>
<comment type="subcellular location">
    <subcellularLocation>
        <location evidence="1">Cytoplasm</location>
    </subcellularLocation>
</comment>
<organism evidence="11 12">
    <name type="scientific">Xylocopilactobacillus apicola</name>
    <dbReference type="NCBI Taxonomy" id="2932184"/>
    <lineage>
        <taxon>Bacteria</taxon>
        <taxon>Bacillati</taxon>
        <taxon>Bacillota</taxon>
        <taxon>Bacilli</taxon>
        <taxon>Lactobacillales</taxon>
        <taxon>Lactobacillaceae</taxon>
        <taxon>Xylocopilactobacillus</taxon>
    </lineage>
</organism>
<keyword evidence="7" id="KW-0547">Nucleotide-binding</keyword>
<keyword evidence="4" id="KW-0963">Cytoplasm</keyword>
<dbReference type="Gene3D" id="3.40.50.300">
    <property type="entry name" value="P-loop containing nucleotide triphosphate hydrolases"/>
    <property type="match status" value="1"/>
</dbReference>
<dbReference type="SUPFAM" id="SSF52540">
    <property type="entry name" value="P-loop containing nucleoside triphosphate hydrolases"/>
    <property type="match status" value="1"/>
</dbReference>
<dbReference type="KEGG" id="xap:XA3_15070"/>
<keyword evidence="12" id="KW-1185">Reference proteome</keyword>
<name>A0AAU9D9H7_9LACO</name>
<protein>
    <recommendedName>
        <fullName evidence="3">tRNA threonylcarbamoyladenosine biosynthesis protein TsaE</fullName>
    </recommendedName>
    <alternativeName>
        <fullName evidence="10">t(6)A37 threonylcarbamoyladenosine biosynthesis protein TsaE</fullName>
    </alternativeName>
</protein>
<dbReference type="RefSeq" id="WP_317634878.1">
    <property type="nucleotide sequence ID" value="NZ_AP026802.1"/>
</dbReference>
<keyword evidence="8" id="KW-0067">ATP-binding</keyword>
<reference evidence="11 12" key="1">
    <citation type="journal article" date="2023" name="Microbiol. Spectr.">
        <title>Symbiosis of Carpenter Bees with Uncharacterized Lactic Acid Bacteria Showing NAD Auxotrophy.</title>
        <authorList>
            <person name="Kawasaki S."/>
            <person name="Ozawa K."/>
            <person name="Mori T."/>
            <person name="Yamamoto A."/>
            <person name="Ito M."/>
            <person name="Ohkuma M."/>
            <person name="Sakamoto M."/>
            <person name="Matsutani M."/>
        </authorList>
    </citation>
    <scope>NUCLEOTIDE SEQUENCE [LARGE SCALE GENOMIC DNA]</scope>
    <source>
        <strain evidence="11 12">XA3</strain>
    </source>
</reference>
<evidence type="ECO:0000313" key="11">
    <source>
        <dbReference type="EMBL" id="BDR59066.1"/>
    </source>
</evidence>
<evidence type="ECO:0000256" key="9">
    <source>
        <dbReference type="ARBA" id="ARBA00022842"/>
    </source>
</evidence>
<evidence type="ECO:0000256" key="7">
    <source>
        <dbReference type="ARBA" id="ARBA00022741"/>
    </source>
</evidence>
<evidence type="ECO:0000256" key="2">
    <source>
        <dbReference type="ARBA" id="ARBA00007599"/>
    </source>
</evidence>
<keyword evidence="5" id="KW-0819">tRNA processing</keyword>
<dbReference type="GO" id="GO:0005524">
    <property type="term" value="F:ATP binding"/>
    <property type="evidence" value="ECO:0007669"/>
    <property type="project" value="UniProtKB-KW"/>
</dbReference>
<evidence type="ECO:0000256" key="1">
    <source>
        <dbReference type="ARBA" id="ARBA00004496"/>
    </source>
</evidence>
<evidence type="ECO:0000256" key="8">
    <source>
        <dbReference type="ARBA" id="ARBA00022840"/>
    </source>
</evidence>
<gene>
    <name evidence="11" type="ORF">XA3_15070</name>
</gene>
<evidence type="ECO:0000256" key="4">
    <source>
        <dbReference type="ARBA" id="ARBA00022490"/>
    </source>
</evidence>
<dbReference type="PANTHER" id="PTHR33540">
    <property type="entry name" value="TRNA THREONYLCARBAMOYLADENOSINE BIOSYNTHESIS PROTEIN TSAE"/>
    <property type="match status" value="1"/>
</dbReference>
<dbReference type="EMBL" id="AP026802">
    <property type="protein sequence ID" value="BDR59066.1"/>
    <property type="molecule type" value="Genomic_DNA"/>
</dbReference>
<dbReference type="GO" id="GO:0002949">
    <property type="term" value="P:tRNA threonylcarbamoyladenosine modification"/>
    <property type="evidence" value="ECO:0007669"/>
    <property type="project" value="InterPro"/>
</dbReference>
<keyword evidence="6" id="KW-0479">Metal-binding</keyword>
<dbReference type="AlphaFoldDB" id="A0AAU9D9H7"/>
<evidence type="ECO:0000256" key="10">
    <source>
        <dbReference type="ARBA" id="ARBA00032441"/>
    </source>
</evidence>
<proteinExistence type="inferred from homology"/>